<keyword evidence="2" id="KW-0472">Membrane</keyword>
<keyword evidence="2" id="KW-1133">Transmembrane helix</keyword>
<reference evidence="3" key="1">
    <citation type="submission" date="2023-10" db="EMBL/GenBank/DDBJ databases">
        <authorList>
            <person name="Chen Y."/>
            <person name="Shah S."/>
            <person name="Dougan E. K."/>
            <person name="Thang M."/>
            <person name="Chan C."/>
        </authorList>
    </citation>
    <scope>NUCLEOTIDE SEQUENCE [LARGE SCALE GENOMIC DNA]</scope>
</reference>
<evidence type="ECO:0000313" key="3">
    <source>
        <dbReference type="EMBL" id="CAK0878179.1"/>
    </source>
</evidence>
<keyword evidence="2" id="KW-0812">Transmembrane</keyword>
<feature type="compositionally biased region" description="Low complexity" evidence="1">
    <location>
        <begin position="488"/>
        <end position="507"/>
    </location>
</feature>
<dbReference type="Proteomes" id="UP001189429">
    <property type="component" value="Unassembled WGS sequence"/>
</dbReference>
<evidence type="ECO:0000256" key="1">
    <source>
        <dbReference type="SAM" id="MobiDB-lite"/>
    </source>
</evidence>
<comment type="caution">
    <text evidence="3">The sequence shown here is derived from an EMBL/GenBank/DDBJ whole genome shotgun (WGS) entry which is preliminary data.</text>
</comment>
<protein>
    <submittedName>
        <fullName evidence="3">Uncharacterized protein</fullName>
    </submittedName>
</protein>
<sequence length="685" mass="74574">MYMMSFSLEAEQKEYFATLFVRSCVSVSCCTLAAHAWFGYDDCLASLAKLKRALESLFVLPDAGASFDARVLNEFNHARVTRAQYVSDAVFIPFSVILLPLVICVHATSASDWDVVFRAAFMLARHWATLYWKYLRKSCGFTTVEIELLYKMFMLFLAVRTHLADTQRILMYGGILSAARGCLVALLLDCKTTVRWNAFLSAVTCFTFWRRREELCIDGISSMAVFVHHFLIEVGICMLICSASIFLELGEKERVKASTESSQSSRAHRAVQRLLGVFCDAHLHICQSCNIISHSPPLLHLLGGSEDGTGGTTTSTLAGSNFLRYVGESDQQRFQDWLSSNGAAVSMAEDPSSHRFALRPAASIHVSLHKGGSARPIPVELFLTCVADVEGAPEFLMGIRETFSSLPREACTDAPGAVALQLIAVSEVAPEPGPDAAQVGAARLGPRALAPTLAPLAVEQVRSPASATAHWQLARNKALADVARGQKSRSSISSSSRASSSSAGSCAPAATCVSSVCLRVVSATRGLRVEDMLLRFEAGHQQPRLKNWLPKESLDHIVRKSEELVNERWHGDGEEAVAGIGLGPMRFSSNGYTFLMAESAELVANDPVVEPCDSSEASDYFNPIVYMKLTGVSRLRMPWQSAPQKVSRSLHTIDESVMDAACDGDAPALRKRTSSLNNIAGRESA</sequence>
<feature type="region of interest" description="Disordered" evidence="1">
    <location>
        <begin position="482"/>
        <end position="507"/>
    </location>
</feature>
<feature type="transmembrane region" description="Helical" evidence="2">
    <location>
        <begin position="89"/>
        <end position="109"/>
    </location>
</feature>
<gene>
    <name evidence="3" type="ORF">PCOR1329_LOCUS62032</name>
</gene>
<dbReference type="EMBL" id="CAUYUJ010017822">
    <property type="protein sequence ID" value="CAK0878179.1"/>
    <property type="molecule type" value="Genomic_DNA"/>
</dbReference>
<evidence type="ECO:0000313" key="4">
    <source>
        <dbReference type="Proteomes" id="UP001189429"/>
    </source>
</evidence>
<accession>A0ABN9VX35</accession>
<feature type="transmembrane region" description="Helical" evidence="2">
    <location>
        <begin position="223"/>
        <end position="247"/>
    </location>
</feature>
<keyword evidence="4" id="KW-1185">Reference proteome</keyword>
<proteinExistence type="predicted"/>
<organism evidence="3 4">
    <name type="scientific">Prorocentrum cordatum</name>
    <dbReference type="NCBI Taxonomy" id="2364126"/>
    <lineage>
        <taxon>Eukaryota</taxon>
        <taxon>Sar</taxon>
        <taxon>Alveolata</taxon>
        <taxon>Dinophyceae</taxon>
        <taxon>Prorocentrales</taxon>
        <taxon>Prorocentraceae</taxon>
        <taxon>Prorocentrum</taxon>
    </lineage>
</organism>
<evidence type="ECO:0000256" key="2">
    <source>
        <dbReference type="SAM" id="Phobius"/>
    </source>
</evidence>
<feature type="transmembrane region" description="Helical" evidence="2">
    <location>
        <begin position="169"/>
        <end position="187"/>
    </location>
</feature>
<name>A0ABN9VX35_9DINO</name>